<dbReference type="KEGG" id="kla:KLLA0_E11243g"/>
<dbReference type="HOGENOM" id="CLU_031506_3_1_1"/>
<feature type="binding site" evidence="1">
    <location>
        <position position="138"/>
    </location>
    <ligand>
        <name>a divalent metal cation</name>
        <dbReference type="ChEBI" id="CHEBI:60240"/>
        <label>1</label>
    </ligand>
</feature>
<evidence type="ECO:0000313" key="2">
    <source>
        <dbReference type="EMBL" id="CAG99543.1"/>
    </source>
</evidence>
<name>Q6CNN3_KLULA</name>
<feature type="binding site" evidence="1">
    <location>
        <position position="197"/>
    </location>
    <ligand>
        <name>a divalent metal cation</name>
        <dbReference type="ChEBI" id="CHEBI:60240"/>
        <label>2</label>
    </ligand>
</feature>
<dbReference type="Gene3D" id="3.20.20.140">
    <property type="entry name" value="Metal-dependent hydrolases"/>
    <property type="match status" value="1"/>
</dbReference>
<protein>
    <submittedName>
        <fullName evidence="2">KLLA0E11243p</fullName>
    </submittedName>
</protein>
<dbReference type="GeneID" id="2893831"/>
<dbReference type="PANTHER" id="PTHR47345:SF1">
    <property type="entry name" value="CUT9-INTERACTING PROTEIN SCN1"/>
    <property type="match status" value="1"/>
</dbReference>
<dbReference type="Proteomes" id="UP000000598">
    <property type="component" value="Chromosome E"/>
</dbReference>
<dbReference type="PIRSF" id="PIRSF005902">
    <property type="entry name" value="DNase_TatD"/>
    <property type="match status" value="1"/>
</dbReference>
<sequence>MVPCLVDAHCHVSTMVDAVGCDKIRSNLDLALAGTASDVQRCVMSTNVYDWELLEPLLLMKQLDDEGPGINVSLGVHPWYCHLYQLDRSLSKVGHYRNCLKCKDEVQLMELVEQLPDPVDLSSYLSDERVSRVGCIGEIGLDKVFRLPQNGFLVSNNGTSLERSSLSNVRVEFAHQIQVFETLLKVAKGRGLPVSIHSVKCQGTTFDICKRILLDSEVNICLHSFTGTLDTVRLWLANFPHERLFFSVSCWINLKDWDSGAELLKSLPLQCILTETDCSVDSVSSQEQRQMLDSVLDAISRAHGISRTKAMDTVLQNFNRFLRK</sequence>
<dbReference type="FunCoup" id="Q6CNN3">
    <property type="interactions" value="61"/>
</dbReference>
<evidence type="ECO:0000256" key="1">
    <source>
        <dbReference type="PIRSR" id="PIRSR005902-1"/>
    </source>
</evidence>
<proteinExistence type="predicted"/>
<dbReference type="GO" id="GO:0016788">
    <property type="term" value="F:hydrolase activity, acting on ester bonds"/>
    <property type="evidence" value="ECO:0007669"/>
    <property type="project" value="InterPro"/>
</dbReference>
<dbReference type="AlphaFoldDB" id="Q6CNN3"/>
<dbReference type="PANTHER" id="PTHR47345">
    <property type="entry name" value="CUT9-INTERACTING PROTEIN SCN1"/>
    <property type="match status" value="1"/>
</dbReference>
<dbReference type="OMA" id="VPCFGWH"/>
<keyword evidence="1" id="KW-0479">Metal-binding</keyword>
<dbReference type="InterPro" id="IPR001130">
    <property type="entry name" value="TatD-like"/>
</dbReference>
<dbReference type="eggNOG" id="KOG3020">
    <property type="taxonomic scope" value="Eukaryota"/>
</dbReference>
<gene>
    <name evidence="2" type="ORF">KLLA0_E11243g</name>
</gene>
<accession>Q6CNN3</accession>
<dbReference type="EMBL" id="CR382125">
    <property type="protein sequence ID" value="CAG99543.1"/>
    <property type="molecule type" value="Genomic_DNA"/>
</dbReference>
<evidence type="ECO:0000313" key="3">
    <source>
        <dbReference type="Proteomes" id="UP000000598"/>
    </source>
</evidence>
<feature type="binding site" evidence="1">
    <location>
        <position position="223"/>
    </location>
    <ligand>
        <name>a divalent metal cation</name>
        <dbReference type="ChEBI" id="CHEBI:60240"/>
        <label>2</label>
    </ligand>
</feature>
<dbReference type="Pfam" id="PF01026">
    <property type="entry name" value="TatD_DNase"/>
    <property type="match status" value="1"/>
</dbReference>
<dbReference type="InterPro" id="IPR053044">
    <property type="entry name" value="Metallo-hydrolase/TatD-type"/>
</dbReference>
<dbReference type="InterPro" id="IPR032466">
    <property type="entry name" value="Metal_Hydrolase"/>
</dbReference>
<dbReference type="RefSeq" id="XP_454456.1">
    <property type="nucleotide sequence ID" value="XM_454456.1"/>
</dbReference>
<dbReference type="GO" id="GO:0046872">
    <property type="term" value="F:metal ion binding"/>
    <property type="evidence" value="ECO:0007669"/>
    <property type="project" value="UniProtKB-KW"/>
</dbReference>
<keyword evidence="3" id="KW-1185">Reference proteome</keyword>
<feature type="binding site" evidence="1">
    <location>
        <position position="277"/>
    </location>
    <ligand>
        <name>a divalent metal cation</name>
        <dbReference type="ChEBI" id="CHEBI:60240"/>
        <label>1</label>
    </ligand>
</feature>
<dbReference type="PaxDb" id="284590-Q6CNN3"/>
<dbReference type="InParanoid" id="Q6CNN3"/>
<reference evidence="2 3" key="1">
    <citation type="journal article" date="2004" name="Nature">
        <title>Genome evolution in yeasts.</title>
        <authorList>
            <consortium name="Genolevures"/>
            <person name="Dujon B."/>
            <person name="Sherman D."/>
            <person name="Fischer G."/>
            <person name="Durrens P."/>
            <person name="Casaregola S."/>
            <person name="Lafontaine I."/>
            <person name="de Montigny J."/>
            <person name="Marck C."/>
            <person name="Neuveglise C."/>
            <person name="Talla E."/>
            <person name="Goffard N."/>
            <person name="Frangeul L."/>
            <person name="Aigle M."/>
            <person name="Anthouard V."/>
            <person name="Babour A."/>
            <person name="Barbe V."/>
            <person name="Barnay S."/>
            <person name="Blanchin S."/>
            <person name="Beckerich J.M."/>
            <person name="Beyne E."/>
            <person name="Bleykasten C."/>
            <person name="Boisrame A."/>
            <person name="Boyer J."/>
            <person name="Cattolico L."/>
            <person name="Confanioleri F."/>
            <person name="de Daruvar A."/>
            <person name="Despons L."/>
            <person name="Fabre E."/>
            <person name="Fairhead C."/>
            <person name="Ferry-Dumazet H."/>
            <person name="Groppi A."/>
            <person name="Hantraye F."/>
            <person name="Hennequin C."/>
            <person name="Jauniaux N."/>
            <person name="Joyet P."/>
            <person name="Kachouri R."/>
            <person name="Kerrest A."/>
            <person name="Koszul R."/>
            <person name="Lemaire M."/>
            <person name="Lesur I."/>
            <person name="Ma L."/>
            <person name="Muller H."/>
            <person name="Nicaud J.M."/>
            <person name="Nikolski M."/>
            <person name="Oztas S."/>
            <person name="Ozier-Kalogeropoulos O."/>
            <person name="Pellenz S."/>
            <person name="Potier S."/>
            <person name="Richard G.F."/>
            <person name="Straub M.L."/>
            <person name="Suleau A."/>
            <person name="Swennene D."/>
            <person name="Tekaia F."/>
            <person name="Wesolowski-Louvel M."/>
            <person name="Westhof E."/>
            <person name="Wirth B."/>
            <person name="Zeniou-Meyer M."/>
            <person name="Zivanovic I."/>
            <person name="Bolotin-Fukuhara M."/>
            <person name="Thierry A."/>
            <person name="Bouchier C."/>
            <person name="Caudron B."/>
            <person name="Scarpelli C."/>
            <person name="Gaillardin C."/>
            <person name="Weissenbach J."/>
            <person name="Wincker P."/>
            <person name="Souciet J.L."/>
        </authorList>
    </citation>
    <scope>NUCLEOTIDE SEQUENCE [LARGE SCALE GENOMIC DNA]</scope>
    <source>
        <strain evidence="3">ATCC 8585 / CBS 2359 / DSM 70799 / NBRC 1267 / NRRL Y-1140 / WM37</strain>
    </source>
</reference>
<organism evidence="2 3">
    <name type="scientific">Kluyveromyces lactis (strain ATCC 8585 / CBS 2359 / DSM 70799 / NBRC 1267 / NRRL Y-1140 / WM37)</name>
    <name type="common">Yeast</name>
    <name type="synonym">Candida sphaerica</name>
    <dbReference type="NCBI Taxonomy" id="284590"/>
    <lineage>
        <taxon>Eukaryota</taxon>
        <taxon>Fungi</taxon>
        <taxon>Dikarya</taxon>
        <taxon>Ascomycota</taxon>
        <taxon>Saccharomycotina</taxon>
        <taxon>Saccharomycetes</taxon>
        <taxon>Saccharomycetales</taxon>
        <taxon>Saccharomycetaceae</taxon>
        <taxon>Kluyveromyces</taxon>
    </lineage>
</organism>
<dbReference type="SUPFAM" id="SSF51556">
    <property type="entry name" value="Metallo-dependent hydrolases"/>
    <property type="match status" value="1"/>
</dbReference>